<dbReference type="STRING" id="1766.XA26_31790"/>
<sequence>MVLSGFDRRNGIDQSIRERVETEFGDEVRADLPRRAVVNEAFQLGNRLGDYSDATAKNLARIFRAFLEHDLLGRNASDL</sequence>
<reference evidence="1 2" key="1">
    <citation type="journal article" date="2015" name="MBio">
        <title>Enzymatic Degradation of Phenazines Can Generate Energy and Protect Sensitive Organisms from Toxicity.</title>
        <authorList>
            <person name="Costa K.C."/>
            <person name="Bergkessel M."/>
            <person name="Saunders S."/>
            <person name="Korlach J."/>
            <person name="Newman D.K."/>
        </authorList>
    </citation>
    <scope>NUCLEOTIDE SEQUENCE [LARGE SCALE GENOMIC DNA]</scope>
    <source>
        <strain evidence="1 2">CT6</strain>
    </source>
</reference>
<protein>
    <submittedName>
        <fullName evidence="1">Uncharacterized protein</fullName>
    </submittedName>
</protein>
<dbReference type="KEGG" id="mft:XA26_31790"/>
<dbReference type="PATRIC" id="fig|1766.6.peg.3164"/>
<dbReference type="AlphaFoldDB" id="A0A0N9YBA0"/>
<organism evidence="1 2">
    <name type="scientific">Mycolicibacterium fortuitum</name>
    <name type="common">Mycobacterium fortuitum</name>
    <dbReference type="NCBI Taxonomy" id="1766"/>
    <lineage>
        <taxon>Bacteria</taxon>
        <taxon>Bacillati</taxon>
        <taxon>Actinomycetota</taxon>
        <taxon>Actinomycetes</taxon>
        <taxon>Mycobacteriales</taxon>
        <taxon>Mycobacteriaceae</taxon>
        <taxon>Mycolicibacterium</taxon>
    </lineage>
</organism>
<proteinExistence type="predicted"/>
<evidence type="ECO:0000313" key="1">
    <source>
        <dbReference type="EMBL" id="ALI27009.1"/>
    </source>
</evidence>
<evidence type="ECO:0000313" key="2">
    <source>
        <dbReference type="Proteomes" id="UP000057134"/>
    </source>
</evidence>
<keyword evidence="2" id="KW-1185">Reference proteome</keyword>
<name>A0A0N9YBA0_MYCFO</name>
<accession>A0A0N9YBA0</accession>
<gene>
    <name evidence="1" type="ORF">XA26_31790</name>
</gene>
<dbReference type="Proteomes" id="UP000057134">
    <property type="component" value="Chromosome"/>
</dbReference>
<dbReference type="EMBL" id="CP011269">
    <property type="protein sequence ID" value="ALI27009.1"/>
    <property type="molecule type" value="Genomic_DNA"/>
</dbReference>